<dbReference type="Proteomes" id="UP000030355">
    <property type="component" value="Unassembled WGS sequence"/>
</dbReference>
<accession>A0A0A2A8B7</accession>
<evidence type="ECO:0000313" key="2">
    <source>
        <dbReference type="EMBL" id="KGF98137.1"/>
    </source>
</evidence>
<reference evidence="3" key="1">
    <citation type="journal article" date="2014" name="Sci. Data">
        <title>Genomes of diverse isolates of the marine cyanobacterium Prochlorococcus.</title>
        <authorList>
            <person name="Biller S."/>
            <person name="Berube P."/>
            <person name="Thompson J."/>
            <person name="Kelly L."/>
            <person name="Roggensack S."/>
            <person name="Awad L."/>
            <person name="Roache-Johnson K."/>
            <person name="Ding H."/>
            <person name="Giovannoni S.J."/>
            <person name="Moore L.R."/>
            <person name="Chisholm S.W."/>
        </authorList>
    </citation>
    <scope>NUCLEOTIDE SEQUENCE [LARGE SCALE GENOMIC DNA]</scope>
    <source>
        <strain evidence="3">MIT 9201</strain>
    </source>
</reference>
<name>A0A0A2A8B7_PROMR</name>
<keyword evidence="1" id="KW-0472">Membrane</keyword>
<gene>
    <name evidence="2" type="ORF">EU95_0067</name>
</gene>
<organism evidence="2 3">
    <name type="scientific">Prochlorococcus marinus str. MIT 9201</name>
    <dbReference type="NCBI Taxonomy" id="93057"/>
    <lineage>
        <taxon>Bacteria</taxon>
        <taxon>Bacillati</taxon>
        <taxon>Cyanobacteriota</taxon>
        <taxon>Cyanophyceae</taxon>
        <taxon>Synechococcales</taxon>
        <taxon>Prochlorococcaceae</taxon>
        <taxon>Prochlorococcus</taxon>
    </lineage>
</organism>
<protein>
    <submittedName>
        <fullName evidence="2">Uncharacterized protein</fullName>
    </submittedName>
</protein>
<proteinExistence type="predicted"/>
<keyword evidence="1" id="KW-0812">Transmembrane</keyword>
<feature type="transmembrane region" description="Helical" evidence="1">
    <location>
        <begin position="12"/>
        <end position="34"/>
    </location>
</feature>
<evidence type="ECO:0000256" key="1">
    <source>
        <dbReference type="SAM" id="Phobius"/>
    </source>
</evidence>
<dbReference type="EMBL" id="JNAL01000002">
    <property type="protein sequence ID" value="KGF98137.1"/>
    <property type="molecule type" value="Genomic_DNA"/>
</dbReference>
<evidence type="ECO:0000313" key="3">
    <source>
        <dbReference type="Proteomes" id="UP000030355"/>
    </source>
</evidence>
<sequence length="41" mass="4745">MQIKQIDNVLTITLRGFEELKVLNLFVFIIISFFESNDSAP</sequence>
<dbReference type="AlphaFoldDB" id="A0A0A2A8B7"/>
<keyword evidence="1" id="KW-1133">Transmembrane helix</keyword>
<comment type="caution">
    <text evidence="2">The sequence shown here is derived from an EMBL/GenBank/DDBJ whole genome shotgun (WGS) entry which is preliminary data.</text>
</comment>
<dbReference type="STRING" id="93057.EU95_0067"/>